<evidence type="ECO:0000256" key="1">
    <source>
        <dbReference type="SAM" id="MobiDB-lite"/>
    </source>
</evidence>
<accession>A0A1V4AF58</accession>
<reference evidence="2 3" key="1">
    <citation type="submission" date="2017-02" db="EMBL/GenBank/DDBJ databases">
        <title>Draft Genome Sequence of Streptomyces tsukubaensis F601, a Producer of the immunosuppressant tacrolimus FK506.</title>
        <authorList>
            <person name="Zong G."/>
            <person name="Zhong C."/>
            <person name="Fu J."/>
            <person name="Qin R."/>
            <person name="Cao G."/>
        </authorList>
    </citation>
    <scope>NUCLEOTIDE SEQUENCE [LARGE SCALE GENOMIC DNA]</scope>
    <source>
        <strain evidence="2 3">F601</strain>
    </source>
</reference>
<protein>
    <submittedName>
        <fullName evidence="2">Uncharacterized protein</fullName>
    </submittedName>
</protein>
<comment type="caution">
    <text evidence="2">The sequence shown here is derived from an EMBL/GenBank/DDBJ whole genome shotgun (WGS) entry which is preliminary data.</text>
</comment>
<evidence type="ECO:0000313" key="2">
    <source>
        <dbReference type="EMBL" id="OON82207.1"/>
    </source>
</evidence>
<proteinExistence type="predicted"/>
<keyword evidence="3" id="KW-1185">Reference proteome</keyword>
<gene>
    <name evidence="2" type="ORF">B1H18_03980</name>
</gene>
<name>A0A1V4AF58_9ACTN</name>
<dbReference type="EMBL" id="MVFC01000002">
    <property type="protein sequence ID" value="OON82207.1"/>
    <property type="molecule type" value="Genomic_DNA"/>
</dbReference>
<organism evidence="2 3">
    <name type="scientific">Streptomyces tsukubensis</name>
    <dbReference type="NCBI Taxonomy" id="83656"/>
    <lineage>
        <taxon>Bacteria</taxon>
        <taxon>Bacillati</taxon>
        <taxon>Actinomycetota</taxon>
        <taxon>Actinomycetes</taxon>
        <taxon>Kitasatosporales</taxon>
        <taxon>Streptomycetaceae</taxon>
        <taxon>Streptomyces</taxon>
    </lineage>
</organism>
<dbReference type="Proteomes" id="UP000190539">
    <property type="component" value="Unassembled WGS sequence"/>
</dbReference>
<sequence length="70" mass="7420">MRAGLRVTARPRVDGAGPVACAAPFTRLFVAAGPCHGLTAGADLTHQGFQSLKDHGNEPSLRPRARPFLR</sequence>
<dbReference type="AlphaFoldDB" id="A0A1V4AF58"/>
<feature type="region of interest" description="Disordered" evidence="1">
    <location>
        <begin position="49"/>
        <end position="70"/>
    </location>
</feature>
<evidence type="ECO:0000313" key="3">
    <source>
        <dbReference type="Proteomes" id="UP000190539"/>
    </source>
</evidence>
<dbReference type="STRING" id="83656.B1H18_03980"/>